<dbReference type="Gene3D" id="1.10.3680.10">
    <property type="entry name" value="TerB-like"/>
    <property type="match status" value="1"/>
</dbReference>
<name>A0ABS0WUA9_9FLAO</name>
<protein>
    <recommendedName>
        <fullName evidence="3">TerB family tellurite resistance protein</fullName>
    </recommendedName>
</protein>
<dbReference type="SUPFAM" id="SSF158682">
    <property type="entry name" value="TerB-like"/>
    <property type="match status" value="1"/>
</dbReference>
<sequence length="111" mass="13356">MKNKEPNWTKNELKIYILLLCANADSKIKKKELKLIKSSADEATFKPIYKEFKKDDEDTQFDKIEYVIGKHEYTHEELNDLKRDVFKIFNSDDKFVTNERYLEKVLDNILY</sequence>
<dbReference type="Proteomes" id="UP000623301">
    <property type="component" value="Unassembled WGS sequence"/>
</dbReference>
<dbReference type="EMBL" id="JAEHFJ010000008">
    <property type="protein sequence ID" value="MBJ2175572.1"/>
    <property type="molecule type" value="Genomic_DNA"/>
</dbReference>
<gene>
    <name evidence="1" type="ORF">JBL43_15070</name>
</gene>
<reference evidence="1 2" key="1">
    <citation type="submission" date="2020-12" db="EMBL/GenBank/DDBJ databases">
        <title>Aureibaculum luteum sp. nov. and Aureibaculum flavum sp. nov., novel members of the family Flavobacteriaceae isolated from Antarctic intertidal sediments.</title>
        <authorList>
            <person name="He X."/>
            <person name="Zhang X."/>
        </authorList>
    </citation>
    <scope>NUCLEOTIDE SEQUENCE [LARGE SCALE GENOMIC DNA]</scope>
    <source>
        <strain evidence="1 2">A20</strain>
    </source>
</reference>
<evidence type="ECO:0000313" key="2">
    <source>
        <dbReference type="Proteomes" id="UP000623301"/>
    </source>
</evidence>
<accession>A0ABS0WUA9</accession>
<keyword evidence="2" id="KW-1185">Reference proteome</keyword>
<dbReference type="RefSeq" id="WP_198842235.1">
    <property type="nucleotide sequence ID" value="NZ_JAEHFJ010000008.1"/>
</dbReference>
<dbReference type="InterPro" id="IPR029024">
    <property type="entry name" value="TerB-like"/>
</dbReference>
<evidence type="ECO:0000313" key="1">
    <source>
        <dbReference type="EMBL" id="MBJ2175572.1"/>
    </source>
</evidence>
<comment type="caution">
    <text evidence="1">The sequence shown here is derived from an EMBL/GenBank/DDBJ whole genome shotgun (WGS) entry which is preliminary data.</text>
</comment>
<evidence type="ECO:0008006" key="3">
    <source>
        <dbReference type="Google" id="ProtNLM"/>
    </source>
</evidence>
<proteinExistence type="predicted"/>
<organism evidence="1 2">
    <name type="scientific">Aureibaculum flavum</name>
    <dbReference type="NCBI Taxonomy" id="2795986"/>
    <lineage>
        <taxon>Bacteria</taxon>
        <taxon>Pseudomonadati</taxon>
        <taxon>Bacteroidota</taxon>
        <taxon>Flavobacteriia</taxon>
        <taxon>Flavobacteriales</taxon>
        <taxon>Flavobacteriaceae</taxon>
        <taxon>Aureibaculum</taxon>
    </lineage>
</organism>